<proteinExistence type="predicted"/>
<organism evidence="1">
    <name type="scientific">Xenopus laevis</name>
    <name type="common">African clawed frog</name>
    <dbReference type="NCBI Taxonomy" id="8355"/>
    <lineage>
        <taxon>Eukaryota</taxon>
        <taxon>Metazoa</taxon>
        <taxon>Chordata</taxon>
        <taxon>Craniata</taxon>
        <taxon>Vertebrata</taxon>
        <taxon>Euteleostomi</taxon>
        <taxon>Amphibia</taxon>
        <taxon>Batrachia</taxon>
        <taxon>Anura</taxon>
        <taxon>Pipoidea</taxon>
        <taxon>Pipidae</taxon>
        <taxon>Xenopodinae</taxon>
        <taxon>Xenopus</taxon>
        <taxon>Xenopus</taxon>
    </lineage>
</organism>
<reference evidence="1" key="1">
    <citation type="submission" date="2016-05" db="EMBL/GenBank/DDBJ databases">
        <title>WGS assembly of Xenopus laevis.</title>
        <authorList>
            <person name="Session A."/>
            <person name="Uno Y."/>
            <person name="Kwon T."/>
            <person name="Chapman J."/>
            <person name="Toyoda A."/>
            <person name="Takahashi S."/>
            <person name="Fukui A."/>
            <person name="Hikosaka A."/>
            <person name="Putnam N."/>
            <person name="Stites J."/>
            <person name="Van Heeringen S."/>
            <person name="Quigley I."/>
            <person name="Heinz S."/>
            <person name="Hellsten U."/>
            <person name="Lyons J."/>
            <person name="Suzuki A."/>
            <person name="Kondo M."/>
            <person name="Ogino H."/>
            <person name="Ochi H."/>
            <person name="Bogdanovic O."/>
            <person name="Lister R."/>
            <person name="Georgiou G."/>
            <person name="Paranjpe S."/>
            <person name="Van Kruijsbergen I."/>
            <person name="Mozaffari S."/>
            <person name="Shu S."/>
            <person name="Schmutz J."/>
            <person name="Jenkins J."/>
            <person name="Grimwood J."/>
            <person name="Carlson J."/>
            <person name="Mitros T."/>
            <person name="Simakov O."/>
            <person name="Heald R."/>
            <person name="Miller K."/>
            <person name="Haudenschild C."/>
            <person name="Kuroki Y."/>
            <person name="Tanaka T."/>
            <person name="Michiue T."/>
            <person name="Watanabe M."/>
            <person name="Kinoshita T."/>
            <person name="Ohta Y."/>
            <person name="Mawaribuchi S."/>
            <person name="Suzuki Y."/>
            <person name="Haramoto Y."/>
            <person name="Yamamoto T."/>
            <person name="Takagi C."/>
            <person name="Kitzman J."/>
            <person name="Shendure J."/>
            <person name="Nakayama T."/>
            <person name="Izutsu Y."/>
            <person name="Robert J."/>
            <person name="Dichmann D."/>
            <person name="Flajnik M."/>
            <person name="Houston D."/>
            <person name="Marcotte E."/>
            <person name="Wallingford J."/>
            <person name="Ito Y."/>
            <person name="Asashima M."/>
            <person name="Ueno N."/>
            <person name="Matsuda Y."/>
            <person name="Jan Veenstra G."/>
            <person name="Fujiyama A."/>
            <person name="Harland R."/>
            <person name="Taira M."/>
            <person name="Rokhsar D.S."/>
        </authorList>
    </citation>
    <scope>NUCLEOTIDE SEQUENCE</scope>
    <source>
        <strain evidence="1">J</strain>
        <tissue evidence="1">Blood</tissue>
    </source>
</reference>
<gene>
    <name evidence="1" type="ORF">XELAEV_18003066mg</name>
</gene>
<evidence type="ECO:0000313" key="1">
    <source>
        <dbReference type="EMBL" id="OCT55848.1"/>
    </source>
</evidence>
<dbReference type="Proteomes" id="UP000694892">
    <property type="component" value="Unassembled WGS sequence"/>
</dbReference>
<protein>
    <submittedName>
        <fullName evidence="1">Uncharacterized protein</fullName>
    </submittedName>
</protein>
<sequence length="130" mass="15415">MEGTLEHVFWECPKIQDMWKEVENILKRLPVNLSHIPPHMALLHLKVIDLPPRERFIHNHVYVSTRILLAENWKLNYIPKIEEIIKRVEFNLSAEKAWATKIGSLDSFMAKIRMWSLVYPETKLFIDLIG</sequence>
<accession>A0A974DKM9</accession>
<dbReference type="EMBL" id="KV470947">
    <property type="protein sequence ID" value="OCT55848.1"/>
    <property type="molecule type" value="Genomic_DNA"/>
</dbReference>
<dbReference type="AlphaFoldDB" id="A0A974DKM9"/>
<name>A0A974DKM9_XENLA</name>